<dbReference type="GO" id="GO:0006281">
    <property type="term" value="P:DNA repair"/>
    <property type="evidence" value="ECO:0007669"/>
    <property type="project" value="UniProtKB-KW"/>
</dbReference>
<dbReference type="InterPro" id="IPR027417">
    <property type="entry name" value="P-loop_NTPase"/>
</dbReference>
<keyword evidence="1" id="KW-0547">Nucleotide-binding</keyword>
<dbReference type="GO" id="GO:0005524">
    <property type="term" value="F:ATP binding"/>
    <property type="evidence" value="ECO:0007669"/>
    <property type="project" value="UniProtKB-KW"/>
</dbReference>
<comment type="caution">
    <text evidence="3">The sequence shown here is derived from an EMBL/GenBank/DDBJ whole genome shotgun (WGS) entry which is preliminary data.</text>
</comment>
<feature type="domain" description="DNA helicase Pif1-like DEAD-box helicase" evidence="2">
    <location>
        <begin position="1"/>
        <end position="96"/>
    </location>
</feature>
<dbReference type="EMBL" id="BAABME010006021">
    <property type="protein sequence ID" value="GAA0167263.1"/>
    <property type="molecule type" value="Genomic_DNA"/>
</dbReference>
<evidence type="ECO:0000313" key="3">
    <source>
        <dbReference type="EMBL" id="GAA0167263.1"/>
    </source>
</evidence>
<dbReference type="EC" id="5.6.2.3" evidence="1"/>
<organism evidence="3 4">
    <name type="scientific">Lithospermum erythrorhizon</name>
    <name type="common">Purple gromwell</name>
    <name type="synonym">Lithospermum officinale var. erythrorhizon</name>
    <dbReference type="NCBI Taxonomy" id="34254"/>
    <lineage>
        <taxon>Eukaryota</taxon>
        <taxon>Viridiplantae</taxon>
        <taxon>Streptophyta</taxon>
        <taxon>Embryophyta</taxon>
        <taxon>Tracheophyta</taxon>
        <taxon>Spermatophyta</taxon>
        <taxon>Magnoliopsida</taxon>
        <taxon>eudicotyledons</taxon>
        <taxon>Gunneridae</taxon>
        <taxon>Pentapetalae</taxon>
        <taxon>asterids</taxon>
        <taxon>lamiids</taxon>
        <taxon>Boraginales</taxon>
        <taxon>Boraginaceae</taxon>
        <taxon>Boraginoideae</taxon>
        <taxon>Lithospermeae</taxon>
        <taxon>Lithospermum</taxon>
    </lineage>
</organism>
<name>A0AAV3QW40_LITER</name>
<comment type="similarity">
    <text evidence="1">Belongs to the helicase family.</text>
</comment>
<dbReference type="Pfam" id="PF05970">
    <property type="entry name" value="PIF1"/>
    <property type="match status" value="1"/>
</dbReference>
<dbReference type="SUPFAM" id="SSF52540">
    <property type="entry name" value="P-loop containing nucleoside triphosphate hydrolases"/>
    <property type="match status" value="1"/>
</dbReference>
<keyword evidence="1" id="KW-0234">DNA repair</keyword>
<dbReference type="PANTHER" id="PTHR10492">
    <property type="match status" value="1"/>
</dbReference>
<dbReference type="InterPro" id="IPR010285">
    <property type="entry name" value="DNA_helicase_pif1-like_DEAD"/>
</dbReference>
<dbReference type="GO" id="GO:0000723">
    <property type="term" value="P:telomere maintenance"/>
    <property type="evidence" value="ECO:0007669"/>
    <property type="project" value="InterPro"/>
</dbReference>
<keyword evidence="1" id="KW-0347">Helicase</keyword>
<evidence type="ECO:0000313" key="4">
    <source>
        <dbReference type="Proteomes" id="UP001454036"/>
    </source>
</evidence>
<dbReference type="GO" id="GO:0016787">
    <property type="term" value="F:hydrolase activity"/>
    <property type="evidence" value="ECO:0007669"/>
    <property type="project" value="UniProtKB-KW"/>
</dbReference>
<keyword evidence="1" id="KW-0067">ATP-binding</keyword>
<reference evidence="3 4" key="1">
    <citation type="submission" date="2024-01" db="EMBL/GenBank/DDBJ databases">
        <title>The complete chloroplast genome sequence of Lithospermum erythrorhizon: insights into the phylogenetic relationship among Boraginaceae species and the maternal lineages of purple gromwells.</title>
        <authorList>
            <person name="Okada T."/>
            <person name="Watanabe K."/>
        </authorList>
    </citation>
    <scope>NUCLEOTIDE SEQUENCE [LARGE SCALE GENOMIC DNA]</scope>
</reference>
<keyword evidence="1" id="KW-0227">DNA damage</keyword>
<evidence type="ECO:0000259" key="2">
    <source>
        <dbReference type="Pfam" id="PF05970"/>
    </source>
</evidence>
<comment type="catalytic activity">
    <reaction evidence="1">
        <text>ATP + H2O = ADP + phosphate + H(+)</text>
        <dbReference type="Rhea" id="RHEA:13065"/>
        <dbReference type="ChEBI" id="CHEBI:15377"/>
        <dbReference type="ChEBI" id="CHEBI:15378"/>
        <dbReference type="ChEBI" id="CHEBI:30616"/>
        <dbReference type="ChEBI" id="CHEBI:43474"/>
        <dbReference type="ChEBI" id="CHEBI:456216"/>
        <dbReference type="EC" id="5.6.2.3"/>
    </reaction>
</comment>
<proteinExistence type="inferred from homology"/>
<dbReference type="AlphaFoldDB" id="A0AAV3QW40"/>
<keyword evidence="4" id="KW-1185">Reference proteome</keyword>
<keyword evidence="1" id="KW-0233">DNA recombination</keyword>
<dbReference type="Proteomes" id="UP001454036">
    <property type="component" value="Unassembled WGS sequence"/>
</dbReference>
<dbReference type="PANTHER" id="PTHR10492:SF94">
    <property type="entry name" value="ATP-DEPENDENT DNA HELICASE"/>
    <property type="match status" value="1"/>
</dbReference>
<comment type="cofactor">
    <cofactor evidence="1">
        <name>Mg(2+)</name>
        <dbReference type="ChEBI" id="CHEBI:18420"/>
    </cofactor>
</comment>
<gene>
    <name evidence="3" type="ORF">LIER_22235</name>
</gene>
<keyword evidence="1" id="KW-0378">Hydrolase</keyword>
<protein>
    <recommendedName>
        <fullName evidence="1">ATP-dependent DNA helicase</fullName>
        <ecNumber evidence="1">5.6.2.3</ecNumber>
    </recommendedName>
</protein>
<evidence type="ECO:0000256" key="1">
    <source>
        <dbReference type="RuleBase" id="RU363044"/>
    </source>
</evidence>
<dbReference type="GO" id="GO:0043139">
    <property type="term" value="F:5'-3' DNA helicase activity"/>
    <property type="evidence" value="ECO:0007669"/>
    <property type="project" value="UniProtKB-EC"/>
</dbReference>
<accession>A0AAV3QW40</accession>
<dbReference type="GO" id="GO:0006310">
    <property type="term" value="P:DNA recombination"/>
    <property type="evidence" value="ECO:0007669"/>
    <property type="project" value="UniProtKB-KW"/>
</dbReference>
<sequence>MADKSIIQALDYLLQELCENKLIFGGKLIVFGGDFRQVLPVVPRGSRREQLEASIVSSTLWKIFIKLKLTNNMREKDDPGFINFLMRIGNGEEPTNDK</sequence>